<keyword evidence="4" id="KW-1185">Reference proteome</keyword>
<feature type="region of interest" description="Disordered" evidence="1">
    <location>
        <begin position="75"/>
        <end position="103"/>
    </location>
</feature>
<organism evidence="3 4">
    <name type="scientific">Saponaria officinalis</name>
    <name type="common">Common soapwort</name>
    <name type="synonym">Lychnis saponaria</name>
    <dbReference type="NCBI Taxonomy" id="3572"/>
    <lineage>
        <taxon>Eukaryota</taxon>
        <taxon>Viridiplantae</taxon>
        <taxon>Streptophyta</taxon>
        <taxon>Embryophyta</taxon>
        <taxon>Tracheophyta</taxon>
        <taxon>Spermatophyta</taxon>
        <taxon>Magnoliopsida</taxon>
        <taxon>eudicotyledons</taxon>
        <taxon>Gunneridae</taxon>
        <taxon>Pentapetalae</taxon>
        <taxon>Caryophyllales</taxon>
        <taxon>Caryophyllaceae</taxon>
        <taxon>Caryophylleae</taxon>
        <taxon>Saponaria</taxon>
    </lineage>
</organism>
<dbReference type="EMBL" id="JBDFQZ010000009">
    <property type="protein sequence ID" value="KAK9691732.1"/>
    <property type="molecule type" value="Genomic_DNA"/>
</dbReference>
<protein>
    <submittedName>
        <fullName evidence="3">Uncharacterized protein</fullName>
    </submittedName>
</protein>
<accession>A0AAW1IQX1</accession>
<evidence type="ECO:0000256" key="1">
    <source>
        <dbReference type="SAM" id="MobiDB-lite"/>
    </source>
</evidence>
<dbReference type="Proteomes" id="UP001443914">
    <property type="component" value="Unassembled WGS sequence"/>
</dbReference>
<comment type="caution">
    <text evidence="3">The sequence shown here is derived from an EMBL/GenBank/DDBJ whole genome shotgun (WGS) entry which is preliminary data.</text>
</comment>
<feature type="transmembrane region" description="Helical" evidence="2">
    <location>
        <begin position="20"/>
        <end position="39"/>
    </location>
</feature>
<keyword evidence="2" id="KW-0812">Transmembrane</keyword>
<gene>
    <name evidence="3" type="ORF">RND81_09G215400</name>
</gene>
<evidence type="ECO:0000313" key="3">
    <source>
        <dbReference type="EMBL" id="KAK9691732.1"/>
    </source>
</evidence>
<proteinExistence type="predicted"/>
<reference evidence="3" key="1">
    <citation type="submission" date="2024-03" db="EMBL/GenBank/DDBJ databases">
        <title>WGS assembly of Saponaria officinalis var. Norfolk2.</title>
        <authorList>
            <person name="Jenkins J."/>
            <person name="Shu S."/>
            <person name="Grimwood J."/>
            <person name="Barry K."/>
            <person name="Goodstein D."/>
            <person name="Schmutz J."/>
            <person name="Leebens-Mack J."/>
            <person name="Osbourn A."/>
        </authorList>
    </citation>
    <scope>NUCLEOTIDE SEQUENCE [LARGE SCALE GENOMIC DNA]</scope>
    <source>
        <strain evidence="3">JIC</strain>
    </source>
</reference>
<dbReference type="AlphaFoldDB" id="A0AAW1IQX1"/>
<evidence type="ECO:0000256" key="2">
    <source>
        <dbReference type="SAM" id="Phobius"/>
    </source>
</evidence>
<sequence length="182" mass="20066">MGLNHEKEGVVINLYSKLSCSYFTILSLALIFCLPPLFLSSSSSKSLTNPIQISQNPSQITFLFSIPMKIHPHSSSSSSSLSPVSSPSSSSSSTSSSSSFSPSRRCEGLDLLVKAVYHVAGSVVGVPYIQRRVIRRRKPALRFDNLVIPPEMDCSSNAELVVVEKRSKYKHKCRRKRRSSKS</sequence>
<evidence type="ECO:0000313" key="4">
    <source>
        <dbReference type="Proteomes" id="UP001443914"/>
    </source>
</evidence>
<keyword evidence="2" id="KW-1133">Transmembrane helix</keyword>
<keyword evidence="2" id="KW-0472">Membrane</keyword>
<name>A0AAW1IQX1_SAPOF</name>